<dbReference type="Proteomes" id="UP000186601">
    <property type="component" value="Unassembled WGS sequence"/>
</dbReference>
<dbReference type="CDD" id="cd00067">
    <property type="entry name" value="GAL4"/>
    <property type="match status" value="1"/>
</dbReference>
<keyword evidence="4" id="KW-1185">Reference proteome</keyword>
<reference evidence="3 4" key="1">
    <citation type="submission" date="2018-02" db="EMBL/GenBank/DDBJ databases">
        <title>Genome sequence of the basidiomycete white-rot fungus Phlebia centrifuga.</title>
        <authorList>
            <person name="Granchi Z."/>
            <person name="Peng M."/>
            <person name="de Vries R.P."/>
            <person name="Hilden K."/>
            <person name="Makela M.R."/>
            <person name="Grigoriev I."/>
            <person name="Riley R."/>
        </authorList>
    </citation>
    <scope>NUCLEOTIDE SEQUENCE [LARGE SCALE GENOMIC DNA]</scope>
    <source>
        <strain evidence="3 4">FBCC195</strain>
    </source>
</reference>
<dbReference type="GO" id="GO:0008270">
    <property type="term" value="F:zinc ion binding"/>
    <property type="evidence" value="ECO:0007669"/>
    <property type="project" value="InterPro"/>
</dbReference>
<comment type="caution">
    <text evidence="3">The sequence shown here is derived from an EMBL/GenBank/DDBJ whole genome shotgun (WGS) entry which is preliminary data.</text>
</comment>
<dbReference type="SMART" id="SM00066">
    <property type="entry name" value="GAL4"/>
    <property type="match status" value="1"/>
</dbReference>
<dbReference type="PROSITE" id="PS00463">
    <property type="entry name" value="ZN2_CY6_FUNGAL_1"/>
    <property type="match status" value="1"/>
</dbReference>
<dbReference type="EMBL" id="MLYV02000599">
    <property type="protein sequence ID" value="PSR82131.1"/>
    <property type="molecule type" value="Genomic_DNA"/>
</dbReference>
<dbReference type="OrthoDB" id="39175at2759"/>
<feature type="compositionally biased region" description="Basic residues" evidence="1">
    <location>
        <begin position="292"/>
        <end position="301"/>
    </location>
</feature>
<dbReference type="SUPFAM" id="SSF57701">
    <property type="entry name" value="Zn2/Cys6 DNA-binding domain"/>
    <property type="match status" value="1"/>
</dbReference>
<dbReference type="GO" id="GO:0000981">
    <property type="term" value="F:DNA-binding transcription factor activity, RNA polymerase II-specific"/>
    <property type="evidence" value="ECO:0007669"/>
    <property type="project" value="InterPro"/>
</dbReference>
<feature type="compositionally biased region" description="Polar residues" evidence="1">
    <location>
        <begin position="309"/>
        <end position="320"/>
    </location>
</feature>
<dbReference type="AlphaFoldDB" id="A0A2R6P0B9"/>
<evidence type="ECO:0000259" key="2">
    <source>
        <dbReference type="PROSITE" id="PS50048"/>
    </source>
</evidence>
<organism evidence="3 4">
    <name type="scientific">Hermanssonia centrifuga</name>
    <dbReference type="NCBI Taxonomy" id="98765"/>
    <lineage>
        <taxon>Eukaryota</taxon>
        <taxon>Fungi</taxon>
        <taxon>Dikarya</taxon>
        <taxon>Basidiomycota</taxon>
        <taxon>Agaricomycotina</taxon>
        <taxon>Agaricomycetes</taxon>
        <taxon>Polyporales</taxon>
        <taxon>Meruliaceae</taxon>
        <taxon>Hermanssonia</taxon>
    </lineage>
</organism>
<evidence type="ECO:0000313" key="4">
    <source>
        <dbReference type="Proteomes" id="UP000186601"/>
    </source>
</evidence>
<feature type="domain" description="Zn(2)-C6 fungal-type" evidence="2">
    <location>
        <begin position="402"/>
        <end position="437"/>
    </location>
</feature>
<feature type="compositionally biased region" description="Polar residues" evidence="1">
    <location>
        <begin position="269"/>
        <end position="278"/>
    </location>
</feature>
<dbReference type="InterPro" id="IPR036864">
    <property type="entry name" value="Zn2-C6_fun-type_DNA-bd_sf"/>
</dbReference>
<proteinExistence type="predicted"/>
<dbReference type="InterPro" id="IPR001138">
    <property type="entry name" value="Zn2Cys6_DnaBD"/>
</dbReference>
<protein>
    <recommendedName>
        <fullName evidence="2">Zn(2)-C6 fungal-type domain-containing protein</fullName>
    </recommendedName>
</protein>
<name>A0A2R6P0B9_9APHY</name>
<dbReference type="PROSITE" id="PS50048">
    <property type="entry name" value="ZN2_CY6_FUNGAL_2"/>
    <property type="match status" value="1"/>
</dbReference>
<dbReference type="STRING" id="98765.A0A2R6P0B9"/>
<feature type="compositionally biased region" description="Low complexity" evidence="1">
    <location>
        <begin position="456"/>
        <end position="465"/>
    </location>
</feature>
<feature type="region of interest" description="Disordered" evidence="1">
    <location>
        <begin position="259"/>
        <end position="331"/>
    </location>
</feature>
<evidence type="ECO:0000313" key="3">
    <source>
        <dbReference type="EMBL" id="PSR82131.1"/>
    </source>
</evidence>
<feature type="region of interest" description="Disordered" evidence="1">
    <location>
        <begin position="446"/>
        <end position="494"/>
    </location>
</feature>
<accession>A0A2R6P0B9</accession>
<gene>
    <name evidence="3" type="ORF">PHLCEN_2v6123</name>
</gene>
<sequence length="518" mass="58082">MYQDNAHQYNVPYFLQPPIGTPLYNPYAYRPGSSSLDGALNETQFEEADYSLPHTQNVYNLCDHRGSFESQSDMSDVETSAPTCYSYHWQPAAMDNCWENRVPDESKAGFFERSSRQELQRVPLSGDGDTYSYSLASQDVSGAQAAQSRVGYISGQTVPVCLEKQDNHTVSVVLPLERLPSISFTNTQQNNIVVLPSDPYDPEHPLGTLVENSAMVSSSDSYYEYVLNTETPVIHSAPFPYQISRCSSLADNMTPVITQPPVLPKPPTVISSASTRSPTPVPAPYLPERPARFPKTKKLSAKPRPLSPAPTQDLSSQSGNRRGRPRKCDQERDLKMQVLESEPPTPSTPVNYPYPDASCAASHSPIVVGDEESAFEETRGRSILKLDIPRAPKEPKKKPMMACLFCRDRKIVCGPPLPAQEDQRCKQCICRNQQCEWPKESRRGLYKRTVRAKPLSSTSTSTTSTRPKPERRKYIPKPVKQQQSVAERRAELRQQRRLAVQQRILNSSRASPERMDEA</sequence>
<evidence type="ECO:0000256" key="1">
    <source>
        <dbReference type="SAM" id="MobiDB-lite"/>
    </source>
</evidence>